<organism evidence="3 4">
    <name type="scientific">Streptomonospora litoralis</name>
    <dbReference type="NCBI Taxonomy" id="2498135"/>
    <lineage>
        <taxon>Bacteria</taxon>
        <taxon>Bacillati</taxon>
        <taxon>Actinomycetota</taxon>
        <taxon>Actinomycetes</taxon>
        <taxon>Streptosporangiales</taxon>
        <taxon>Nocardiopsidaceae</taxon>
        <taxon>Streptomonospora</taxon>
    </lineage>
</organism>
<feature type="transmembrane region" description="Helical" evidence="2">
    <location>
        <begin position="464"/>
        <end position="481"/>
    </location>
</feature>
<dbReference type="Proteomes" id="UP000292235">
    <property type="component" value="Chromosome"/>
</dbReference>
<evidence type="ECO:0000313" key="3">
    <source>
        <dbReference type="EMBL" id="QBI54036.1"/>
    </source>
</evidence>
<name>A0A4P6Q099_9ACTN</name>
<evidence type="ECO:0008006" key="5">
    <source>
        <dbReference type="Google" id="ProtNLM"/>
    </source>
</evidence>
<dbReference type="OrthoDB" id="5242248at2"/>
<dbReference type="KEGG" id="strr:EKD16_11255"/>
<feature type="compositionally biased region" description="Polar residues" evidence="1">
    <location>
        <begin position="11"/>
        <end position="20"/>
    </location>
</feature>
<evidence type="ECO:0000256" key="1">
    <source>
        <dbReference type="SAM" id="MobiDB-lite"/>
    </source>
</evidence>
<feature type="transmembrane region" description="Helical" evidence="2">
    <location>
        <begin position="82"/>
        <end position="102"/>
    </location>
</feature>
<feature type="transmembrane region" description="Helical" evidence="2">
    <location>
        <begin position="114"/>
        <end position="132"/>
    </location>
</feature>
<proteinExistence type="predicted"/>
<feature type="compositionally biased region" description="Low complexity" evidence="1">
    <location>
        <begin position="21"/>
        <end position="30"/>
    </location>
</feature>
<feature type="transmembrane region" description="Helical" evidence="2">
    <location>
        <begin position="241"/>
        <end position="274"/>
    </location>
</feature>
<feature type="transmembrane region" description="Helical" evidence="2">
    <location>
        <begin position="205"/>
        <end position="229"/>
    </location>
</feature>
<feature type="transmembrane region" description="Helical" evidence="2">
    <location>
        <begin position="412"/>
        <end position="429"/>
    </location>
</feature>
<feature type="transmembrane region" description="Helical" evidence="2">
    <location>
        <begin position="441"/>
        <end position="457"/>
    </location>
</feature>
<evidence type="ECO:0000313" key="4">
    <source>
        <dbReference type="Proteomes" id="UP000292235"/>
    </source>
</evidence>
<keyword evidence="2" id="KW-0472">Membrane</keyword>
<keyword evidence="4" id="KW-1185">Reference proteome</keyword>
<keyword evidence="2" id="KW-1133">Transmembrane helix</keyword>
<reference evidence="3 4" key="1">
    <citation type="submission" date="2019-02" db="EMBL/GenBank/DDBJ databases">
        <authorList>
            <person name="Khodamoradi S."/>
            <person name="Hahnke R.L."/>
            <person name="Kaempfer P."/>
            <person name="Schumann P."/>
            <person name="Rohde M."/>
            <person name="Steinert M."/>
            <person name="Luzhetskyy A."/>
            <person name="Wink J."/>
            <person name="Ruckert C."/>
        </authorList>
    </citation>
    <scope>NUCLEOTIDE SEQUENCE [LARGE SCALE GENOMIC DNA]</scope>
    <source>
        <strain evidence="3 4">M2</strain>
    </source>
</reference>
<feature type="transmembrane region" description="Helical" evidence="2">
    <location>
        <begin position="294"/>
        <end position="315"/>
    </location>
</feature>
<gene>
    <name evidence="3" type="ORF">EKD16_11255</name>
</gene>
<dbReference type="AlphaFoldDB" id="A0A4P6Q099"/>
<feature type="transmembrane region" description="Helical" evidence="2">
    <location>
        <begin position="42"/>
        <end position="62"/>
    </location>
</feature>
<protein>
    <recommendedName>
        <fullName evidence="5">Integral membrane protein</fullName>
    </recommendedName>
</protein>
<feature type="transmembrane region" description="Helical" evidence="2">
    <location>
        <begin position="364"/>
        <end position="391"/>
    </location>
</feature>
<evidence type="ECO:0000256" key="2">
    <source>
        <dbReference type="SAM" id="Phobius"/>
    </source>
</evidence>
<keyword evidence="2" id="KW-0812">Transmembrane</keyword>
<accession>A0A4P6Q099</accession>
<dbReference type="EMBL" id="CP036455">
    <property type="protein sequence ID" value="QBI54036.1"/>
    <property type="molecule type" value="Genomic_DNA"/>
</dbReference>
<feature type="transmembrane region" description="Helical" evidence="2">
    <location>
        <begin position="322"/>
        <end position="344"/>
    </location>
</feature>
<sequence length="484" mass="51001">MRVYGGRVSTPRRSPQPASETDTGTRTGTGTDRRTGGRRRDVVTAVAAAVLVAVAAVVGVLIERAGQKLYVDWEPLYSEWMPHLGPGTVPAIAVAVAVAGWGPAVAARLSWRPLVWATWAGAMAWTFSLALVDGWQRGIAGQLEDKHEYLLAMGRWDDPAATLREFTDHILIDVPQNWPAHVAGHPPGAMLTFVGLDRIGLGGGAWAGVFCIVAGTSAAAAILVTLKALGAERAARASAPFVVLAPAAVWIGTSADGYFAGVTAWGLALLAVAGTARSPGRWAAALGAGLLLGWVLYLSYGLTLAGILALAVIACSRTLRPLPLAVLGAAAVAAAFTAAGFWWFEGYDLLVTRYYQGVGGERPYYYWVWANLAIVVITAGPAAVAGLRRAVVAAPAALRRLRRLRRRPSNGDDALAVMATAAALAIAAADLSGMSKAETERIWLPFVVWLIPAAAFLPLRDHRVWLGVQAVLALLANHLLLNGW</sequence>
<feature type="region of interest" description="Disordered" evidence="1">
    <location>
        <begin position="1"/>
        <end position="38"/>
    </location>
</feature>